<keyword evidence="3" id="KW-0560">Oxidoreductase</keyword>
<dbReference type="SUPFAM" id="SSF51905">
    <property type="entry name" value="FAD/NAD(P)-binding domain"/>
    <property type="match status" value="1"/>
</dbReference>
<dbReference type="InterPro" id="IPR008255">
    <property type="entry name" value="Pyr_nucl-diS_OxRdtase_2_AS"/>
</dbReference>
<comment type="caution">
    <text evidence="7">The sequence shown here is derived from an EMBL/GenBank/DDBJ whole genome shotgun (WGS) entry which is preliminary data.</text>
</comment>
<dbReference type="Proteomes" id="UP000178509">
    <property type="component" value="Unassembled WGS sequence"/>
</dbReference>
<evidence type="ECO:0000259" key="6">
    <source>
        <dbReference type="Pfam" id="PF07992"/>
    </source>
</evidence>
<keyword evidence="4" id="KW-1015">Disulfide bond</keyword>
<dbReference type="STRING" id="1802164.A3H51_01140"/>
<evidence type="ECO:0000256" key="1">
    <source>
        <dbReference type="ARBA" id="ARBA00022630"/>
    </source>
</evidence>
<keyword evidence="2" id="KW-0274">FAD</keyword>
<gene>
    <name evidence="7" type="ORF">A3H51_01140</name>
</gene>
<evidence type="ECO:0000256" key="4">
    <source>
        <dbReference type="ARBA" id="ARBA00023157"/>
    </source>
</evidence>
<dbReference type="Gene3D" id="3.50.50.60">
    <property type="entry name" value="FAD/NAD(P)-binding domain"/>
    <property type="match status" value="2"/>
</dbReference>
<dbReference type="InterPro" id="IPR050097">
    <property type="entry name" value="Ferredoxin-NADP_redctase_2"/>
</dbReference>
<sequence>MYDLVIIGGGPAGAAAGVYAARKKVRSVLITEEWGGQSTVSPDIQNWIGEVSLRGIDMADKLKKHLEAVRGDILEIVEPDSVVEVSKEHDVFKVVTYGGKIFQAKAILVASGSRRKKLNVEGAERLDNKGVMYCASCDAPLFDGQKVVVVGGGNSGFEAAEQLLDYASEVYLFQKNDKFVADSIAVERVLKNPKMTAWTNTQIKEIRGEKFVESVTYIKEGEEKKMEVGGVFVEIGSLPNSDIVKGLVDLNEYNEIKIDCKNQMTSCEGIWAAGDVTEGRFKQNNISMGDGVKALEDIYIWLSKKK</sequence>
<keyword evidence="1" id="KW-0285">Flavoprotein</keyword>
<organism evidence="7 8">
    <name type="scientific">Candidatus Spechtbacteria bacterium RIFCSPLOWO2_02_FULL_38_8</name>
    <dbReference type="NCBI Taxonomy" id="1802164"/>
    <lineage>
        <taxon>Bacteria</taxon>
        <taxon>Candidatus Spechtiibacteriota</taxon>
    </lineage>
</organism>
<evidence type="ECO:0000313" key="7">
    <source>
        <dbReference type="EMBL" id="OGZ62374.1"/>
    </source>
</evidence>
<dbReference type="GO" id="GO:0016668">
    <property type="term" value="F:oxidoreductase activity, acting on a sulfur group of donors, NAD(P) as acceptor"/>
    <property type="evidence" value="ECO:0007669"/>
    <property type="project" value="UniProtKB-ARBA"/>
</dbReference>
<dbReference type="InterPro" id="IPR023753">
    <property type="entry name" value="FAD/NAD-binding_dom"/>
</dbReference>
<evidence type="ECO:0000256" key="3">
    <source>
        <dbReference type="ARBA" id="ARBA00023002"/>
    </source>
</evidence>
<dbReference type="PRINTS" id="PR00469">
    <property type="entry name" value="PNDRDTASEII"/>
</dbReference>
<name>A0A1G2HIP4_9BACT</name>
<dbReference type="AlphaFoldDB" id="A0A1G2HIP4"/>
<dbReference type="PRINTS" id="PR00368">
    <property type="entry name" value="FADPNR"/>
</dbReference>
<dbReference type="EMBL" id="MHOJ01000020">
    <property type="protein sequence ID" value="OGZ62374.1"/>
    <property type="molecule type" value="Genomic_DNA"/>
</dbReference>
<dbReference type="PANTHER" id="PTHR48105">
    <property type="entry name" value="THIOREDOXIN REDUCTASE 1-RELATED-RELATED"/>
    <property type="match status" value="1"/>
</dbReference>
<reference evidence="7 8" key="1">
    <citation type="journal article" date="2016" name="Nat. Commun.">
        <title>Thousands of microbial genomes shed light on interconnected biogeochemical processes in an aquifer system.</title>
        <authorList>
            <person name="Anantharaman K."/>
            <person name="Brown C.T."/>
            <person name="Hug L.A."/>
            <person name="Sharon I."/>
            <person name="Castelle C.J."/>
            <person name="Probst A.J."/>
            <person name="Thomas B.C."/>
            <person name="Singh A."/>
            <person name="Wilkins M.J."/>
            <person name="Karaoz U."/>
            <person name="Brodie E.L."/>
            <person name="Williams K.H."/>
            <person name="Hubbard S.S."/>
            <person name="Banfield J.F."/>
        </authorList>
    </citation>
    <scope>NUCLEOTIDE SEQUENCE [LARGE SCALE GENOMIC DNA]</scope>
</reference>
<proteinExistence type="predicted"/>
<keyword evidence="5" id="KW-0676">Redox-active center</keyword>
<dbReference type="InterPro" id="IPR036188">
    <property type="entry name" value="FAD/NAD-bd_sf"/>
</dbReference>
<accession>A0A1G2HIP4</accession>
<evidence type="ECO:0000256" key="5">
    <source>
        <dbReference type="ARBA" id="ARBA00023284"/>
    </source>
</evidence>
<evidence type="ECO:0000313" key="8">
    <source>
        <dbReference type="Proteomes" id="UP000178509"/>
    </source>
</evidence>
<feature type="domain" description="FAD/NAD(P)-binding" evidence="6">
    <location>
        <begin position="2"/>
        <end position="287"/>
    </location>
</feature>
<dbReference type="PROSITE" id="PS00573">
    <property type="entry name" value="PYRIDINE_REDOX_2"/>
    <property type="match status" value="1"/>
</dbReference>
<dbReference type="Pfam" id="PF07992">
    <property type="entry name" value="Pyr_redox_2"/>
    <property type="match status" value="1"/>
</dbReference>
<evidence type="ECO:0000256" key="2">
    <source>
        <dbReference type="ARBA" id="ARBA00022827"/>
    </source>
</evidence>
<protein>
    <recommendedName>
        <fullName evidence="6">FAD/NAD(P)-binding domain-containing protein</fullName>
    </recommendedName>
</protein>